<reference evidence="3 4" key="1">
    <citation type="journal article" date="2022" name="BMC Genomics">
        <title>Comparative genome analysis of mycobacteria focusing on tRNA and non-coding RNA.</title>
        <authorList>
            <person name="Behra P.R.K."/>
            <person name="Pettersson B.M.F."/>
            <person name="Ramesh M."/>
            <person name="Das S."/>
            <person name="Dasgupta S."/>
            <person name="Kirsebom L.A."/>
        </authorList>
    </citation>
    <scope>NUCLEOTIDE SEQUENCE [LARGE SCALE GENOMIC DNA]</scope>
    <source>
        <strain evidence="3 4">DSM 44677</strain>
    </source>
</reference>
<evidence type="ECO:0000256" key="1">
    <source>
        <dbReference type="SAM" id="MobiDB-lite"/>
    </source>
</evidence>
<dbReference type="GO" id="GO:0016042">
    <property type="term" value="P:lipid catabolic process"/>
    <property type="evidence" value="ECO:0007669"/>
    <property type="project" value="InterPro"/>
</dbReference>
<dbReference type="Proteomes" id="UP001162885">
    <property type="component" value="Chromosome"/>
</dbReference>
<dbReference type="Gene3D" id="3.40.50.1820">
    <property type="entry name" value="alpha/beta hydrolase"/>
    <property type="match status" value="2"/>
</dbReference>
<dbReference type="GO" id="GO:0004806">
    <property type="term" value="F:triacylglycerol lipase activity"/>
    <property type="evidence" value="ECO:0007669"/>
    <property type="project" value="InterPro"/>
</dbReference>
<dbReference type="EMBL" id="CP060016">
    <property type="protein sequence ID" value="UNB99466.1"/>
    <property type="molecule type" value="Genomic_DNA"/>
</dbReference>
<dbReference type="Pfam" id="PF03583">
    <property type="entry name" value="LIP"/>
    <property type="match status" value="1"/>
</dbReference>
<dbReference type="PANTHER" id="PTHR34853">
    <property type="match status" value="1"/>
</dbReference>
<evidence type="ECO:0000313" key="3">
    <source>
        <dbReference type="EMBL" id="UNB99466.1"/>
    </source>
</evidence>
<organism evidence="3 4">
    <name type="scientific">Mycolicibacterium boenickei</name>
    <dbReference type="NCBI Taxonomy" id="146017"/>
    <lineage>
        <taxon>Bacteria</taxon>
        <taxon>Bacillati</taxon>
        <taxon>Actinomycetota</taxon>
        <taxon>Actinomycetes</taxon>
        <taxon>Mycobacteriales</taxon>
        <taxon>Mycobacteriaceae</taxon>
        <taxon>Mycolicibacterium</taxon>
    </lineage>
</organism>
<dbReference type="SUPFAM" id="SSF53474">
    <property type="entry name" value="alpha/beta-Hydrolases"/>
    <property type="match status" value="1"/>
</dbReference>
<sequence length="405" mass="42555">MLLCRPRTRRDLLMRKGYRGLVALSAATLVFAGCGTSDKTEQPEEEAPHNLGSVPATNAAEPLRDAAASIDLITHISRSGIDDTQSTVTTSVFTPKGDAPEDGFPIVALAPGATGTAPECAPSLSASLLGVVPTVVALLKAGYVVAVPDFQGLGHPSTGDDTEPQYHPYLDSTTAAYNLVDGAQAARIAVPQTSGAWLTMGIAEGGQAAWAANELADNYSYELELAGSVSVSPMTDLDGLADAAENATLNNEQKVVLARFLAGLEAAYPEAIDLDDFRRGVAQQQWDNLLGCQPAPTAVQVAAQIPPEDLRPTSAEALDTLRGFLQKVNLPQGPTRAPMLVAYSGTEPVSPAAWTDRALNAACKLGDTITIRKDPQPQLDSATTMTWINDRFTSTSVPNDCKGRS</sequence>
<gene>
    <name evidence="3" type="ORF">H5U98_29060</name>
</gene>
<feature type="compositionally biased region" description="Basic and acidic residues" evidence="1">
    <location>
        <begin position="38"/>
        <end position="48"/>
    </location>
</feature>
<dbReference type="InterPro" id="IPR029058">
    <property type="entry name" value="AB_hydrolase_fold"/>
</dbReference>
<feature type="region of interest" description="Disordered" evidence="1">
    <location>
        <begin position="36"/>
        <end position="56"/>
    </location>
</feature>
<dbReference type="AlphaFoldDB" id="A0AAX2ZVN7"/>
<protein>
    <submittedName>
        <fullName evidence="3">Lipase</fullName>
    </submittedName>
</protein>
<dbReference type="InterPro" id="IPR005152">
    <property type="entry name" value="Lipase_secreted"/>
</dbReference>
<dbReference type="PANTHER" id="PTHR34853:SF1">
    <property type="entry name" value="LIPASE 5"/>
    <property type="match status" value="1"/>
</dbReference>
<keyword evidence="2" id="KW-0732">Signal</keyword>
<feature type="signal peptide" evidence="2">
    <location>
        <begin position="1"/>
        <end position="32"/>
    </location>
</feature>
<dbReference type="PROSITE" id="PS51257">
    <property type="entry name" value="PROKAR_LIPOPROTEIN"/>
    <property type="match status" value="1"/>
</dbReference>
<proteinExistence type="predicted"/>
<evidence type="ECO:0000256" key="2">
    <source>
        <dbReference type="SAM" id="SignalP"/>
    </source>
</evidence>
<evidence type="ECO:0000313" key="4">
    <source>
        <dbReference type="Proteomes" id="UP001162885"/>
    </source>
</evidence>
<feature type="chain" id="PRO_5043634757" evidence="2">
    <location>
        <begin position="33"/>
        <end position="405"/>
    </location>
</feature>
<dbReference type="RefSeq" id="WP_077738576.1">
    <property type="nucleotide sequence ID" value="NZ_CP060016.1"/>
</dbReference>
<accession>A0AAX2ZVN7</accession>
<dbReference type="PIRSF" id="PIRSF029171">
    <property type="entry name" value="Esterase_LipA"/>
    <property type="match status" value="1"/>
</dbReference>
<name>A0AAX2ZVN7_9MYCO</name>